<evidence type="ECO:0000313" key="2">
    <source>
        <dbReference type="Proteomes" id="UP000230052"/>
    </source>
</evidence>
<dbReference type="Proteomes" id="UP000230052">
    <property type="component" value="Unassembled WGS sequence"/>
</dbReference>
<reference evidence="1 2" key="1">
    <citation type="submission" date="2017-09" db="EMBL/GenBank/DDBJ databases">
        <title>Depth-based differentiation of microbial function through sediment-hosted aquifers and enrichment of novel symbionts in the deep terrestrial subsurface.</title>
        <authorList>
            <person name="Probst A.J."/>
            <person name="Ladd B."/>
            <person name="Jarett J.K."/>
            <person name="Geller-Mcgrath D.E."/>
            <person name="Sieber C.M."/>
            <person name="Emerson J.B."/>
            <person name="Anantharaman K."/>
            <person name="Thomas B.C."/>
            <person name="Malmstrom R."/>
            <person name="Stieglmeier M."/>
            <person name="Klingl A."/>
            <person name="Woyke T."/>
            <person name="Ryan C.M."/>
            <person name="Banfield J.F."/>
        </authorList>
    </citation>
    <scope>NUCLEOTIDE SEQUENCE [LARGE SCALE GENOMIC DNA]</scope>
    <source>
        <strain evidence="1">CG07_land_8_20_14_0_80_42_15</strain>
    </source>
</reference>
<accession>A0A2J0KS41</accession>
<proteinExistence type="predicted"/>
<organism evidence="1 2">
    <name type="scientific">Candidatus Aquitaenariimonas noxiae</name>
    <dbReference type="NCBI Taxonomy" id="1974741"/>
    <lineage>
        <taxon>Bacteria</taxon>
        <taxon>Pseudomonadati</taxon>
        <taxon>Candidatus Omnitrophota</taxon>
        <taxon>Candidatus Aquitaenariimonas</taxon>
    </lineage>
</organism>
<evidence type="ECO:0000313" key="1">
    <source>
        <dbReference type="EMBL" id="PIU41391.1"/>
    </source>
</evidence>
<gene>
    <name evidence="1" type="ORF">COS99_05890</name>
</gene>
<name>A0A2J0KS41_9BACT</name>
<sequence length="74" mass="8248">MAEVESKHDKFKRLATQRVPNAVKKIELLGHLSSSAYESTTEEVDKIIGALQQAVDGVKEKFSKKTTQASKFQL</sequence>
<dbReference type="AlphaFoldDB" id="A0A2J0KS41"/>
<protein>
    <submittedName>
        <fullName evidence="1">Uncharacterized protein</fullName>
    </submittedName>
</protein>
<dbReference type="EMBL" id="PEWV01000060">
    <property type="protein sequence ID" value="PIU41391.1"/>
    <property type="molecule type" value="Genomic_DNA"/>
</dbReference>
<comment type="caution">
    <text evidence="1">The sequence shown here is derived from an EMBL/GenBank/DDBJ whole genome shotgun (WGS) entry which is preliminary data.</text>
</comment>